<feature type="compositionally biased region" description="Basic and acidic residues" evidence="1">
    <location>
        <begin position="271"/>
        <end position="287"/>
    </location>
</feature>
<feature type="compositionally biased region" description="Polar residues" evidence="1">
    <location>
        <begin position="236"/>
        <end position="247"/>
    </location>
</feature>
<comment type="caution">
    <text evidence="2">The sequence shown here is derived from an EMBL/GenBank/DDBJ whole genome shotgun (WGS) entry which is preliminary data.</text>
</comment>
<feature type="compositionally biased region" description="Polar residues" evidence="1">
    <location>
        <begin position="80"/>
        <end position="89"/>
    </location>
</feature>
<accession>A0AAW1XAR5</accession>
<organism evidence="2 3">
    <name type="scientific">Rubus argutus</name>
    <name type="common">Southern blackberry</name>
    <dbReference type="NCBI Taxonomy" id="59490"/>
    <lineage>
        <taxon>Eukaryota</taxon>
        <taxon>Viridiplantae</taxon>
        <taxon>Streptophyta</taxon>
        <taxon>Embryophyta</taxon>
        <taxon>Tracheophyta</taxon>
        <taxon>Spermatophyta</taxon>
        <taxon>Magnoliopsida</taxon>
        <taxon>eudicotyledons</taxon>
        <taxon>Gunneridae</taxon>
        <taxon>Pentapetalae</taxon>
        <taxon>rosids</taxon>
        <taxon>fabids</taxon>
        <taxon>Rosales</taxon>
        <taxon>Rosaceae</taxon>
        <taxon>Rosoideae</taxon>
        <taxon>Rosoideae incertae sedis</taxon>
        <taxon>Rubus</taxon>
    </lineage>
</organism>
<dbReference type="Proteomes" id="UP001457282">
    <property type="component" value="Unassembled WGS sequence"/>
</dbReference>
<dbReference type="AlphaFoldDB" id="A0AAW1XAR5"/>
<feature type="region of interest" description="Disordered" evidence="1">
    <location>
        <begin position="164"/>
        <end position="185"/>
    </location>
</feature>
<gene>
    <name evidence="2" type="ORF">M0R45_020850</name>
</gene>
<feature type="region of interest" description="Disordered" evidence="1">
    <location>
        <begin position="80"/>
        <end position="139"/>
    </location>
</feature>
<evidence type="ECO:0000313" key="2">
    <source>
        <dbReference type="EMBL" id="KAK9933667.1"/>
    </source>
</evidence>
<feature type="compositionally biased region" description="Basic and acidic residues" evidence="1">
    <location>
        <begin position="224"/>
        <end position="234"/>
    </location>
</feature>
<evidence type="ECO:0000256" key="1">
    <source>
        <dbReference type="SAM" id="MobiDB-lite"/>
    </source>
</evidence>
<reference evidence="2 3" key="1">
    <citation type="journal article" date="2023" name="G3 (Bethesda)">
        <title>A chromosome-length genome assembly and annotation of blackberry (Rubus argutus, cv. 'Hillquist').</title>
        <authorList>
            <person name="Bruna T."/>
            <person name="Aryal R."/>
            <person name="Dudchenko O."/>
            <person name="Sargent D.J."/>
            <person name="Mead D."/>
            <person name="Buti M."/>
            <person name="Cavallini A."/>
            <person name="Hytonen T."/>
            <person name="Andres J."/>
            <person name="Pham M."/>
            <person name="Weisz D."/>
            <person name="Mascagni F."/>
            <person name="Usai G."/>
            <person name="Natali L."/>
            <person name="Bassil N."/>
            <person name="Fernandez G.E."/>
            <person name="Lomsadze A."/>
            <person name="Armour M."/>
            <person name="Olukolu B."/>
            <person name="Poorten T."/>
            <person name="Britton C."/>
            <person name="Davik J."/>
            <person name="Ashrafi H."/>
            <person name="Aiden E.L."/>
            <person name="Borodovsky M."/>
            <person name="Worthington M."/>
        </authorList>
    </citation>
    <scope>NUCLEOTIDE SEQUENCE [LARGE SCALE GENOMIC DNA]</scope>
    <source>
        <strain evidence="2">PI 553951</strain>
    </source>
</reference>
<sequence length="323" mass="34187">MEHFTSLSGSMRPMVRVKQEGQHLIERQMDLTNTSNLVSRAASSKHPEELEVSSIHNASAQQHAASLPPTNDIMAEIPMQQSTAPSPGTGSFGKIQGGVLGSSSSSQVAEPPAFSSPMHYGGTLPSTGKAMEHDGGNTNMLADANKMVQAGRQNNSLEMSVVRSAASRDTGKSPVHVGPASSGMPFKEQQLKQLRAQNGLMPKKLHLEIALGNTVPKEGGNTDGTRKDFTDHKGKVQSSNEPNSISDASMPFGRLNEKETDKGAVSTGKLLETDSLAKETESPKMEENGGPSSDHFLRKAEAETQPQETTTSLACLAVASQAA</sequence>
<evidence type="ECO:0000313" key="3">
    <source>
        <dbReference type="Proteomes" id="UP001457282"/>
    </source>
</evidence>
<protein>
    <submittedName>
        <fullName evidence="2">Uncharacterized protein</fullName>
    </submittedName>
</protein>
<name>A0AAW1XAR5_RUBAR</name>
<keyword evidence="3" id="KW-1185">Reference proteome</keyword>
<dbReference type="EMBL" id="JBEDUW010000004">
    <property type="protein sequence ID" value="KAK9933667.1"/>
    <property type="molecule type" value="Genomic_DNA"/>
</dbReference>
<proteinExistence type="predicted"/>
<feature type="region of interest" description="Disordered" evidence="1">
    <location>
        <begin position="213"/>
        <end position="323"/>
    </location>
</feature>